<dbReference type="EMBL" id="QRNJ01000079">
    <property type="protein sequence ID" value="RHK34296.1"/>
    <property type="molecule type" value="Genomic_DNA"/>
</dbReference>
<dbReference type="AlphaFoldDB" id="A0A174LCQ1"/>
<dbReference type="Proteomes" id="UP000284621">
    <property type="component" value="Unassembled WGS sequence"/>
</dbReference>
<accession>A0A174LCQ1</accession>
<dbReference type="Proteomes" id="UP000095679">
    <property type="component" value="Unassembled WGS sequence"/>
</dbReference>
<evidence type="ECO:0000313" key="3">
    <source>
        <dbReference type="EMBL" id="RHK34296.1"/>
    </source>
</evidence>
<keyword evidence="6" id="KW-1185">Reference proteome</keyword>
<sequence>MGESIGRVILQGMLEDAWDKGVEQERRNTEKEREHAIVAFISFGIPKEKILEKGYTEEEYTKVKKKLLS</sequence>
<gene>
    <name evidence="3" type="ORF">DW068_14780</name>
    <name evidence="2" type="ORF">DW833_09715</name>
    <name evidence="1" type="ORF">ERS852450_03237</name>
</gene>
<reference evidence="1 4" key="1">
    <citation type="submission" date="2015-09" db="EMBL/GenBank/DDBJ databases">
        <authorList>
            <consortium name="Pathogen Informatics"/>
        </authorList>
    </citation>
    <scope>NUCLEOTIDE SEQUENCE [LARGE SCALE GENOMIC DNA]</scope>
    <source>
        <strain evidence="1 4">2789STDY5834835</strain>
    </source>
</reference>
<dbReference type="RefSeq" id="WP_055300065.1">
    <property type="nucleotide sequence ID" value="NZ_CABJFJ010000010.1"/>
</dbReference>
<evidence type="ECO:0000313" key="2">
    <source>
        <dbReference type="EMBL" id="RHC63649.1"/>
    </source>
</evidence>
<organism evidence="1 4">
    <name type="scientific">Anaerobutyricum hallii</name>
    <dbReference type="NCBI Taxonomy" id="39488"/>
    <lineage>
        <taxon>Bacteria</taxon>
        <taxon>Bacillati</taxon>
        <taxon>Bacillota</taxon>
        <taxon>Clostridia</taxon>
        <taxon>Lachnospirales</taxon>
        <taxon>Lachnospiraceae</taxon>
        <taxon>Anaerobutyricum</taxon>
    </lineage>
</organism>
<evidence type="ECO:0000313" key="1">
    <source>
        <dbReference type="EMBL" id="CUP19289.1"/>
    </source>
</evidence>
<evidence type="ECO:0000313" key="5">
    <source>
        <dbReference type="Proteomes" id="UP000283497"/>
    </source>
</evidence>
<dbReference type="EMBL" id="CYZL01000052">
    <property type="protein sequence ID" value="CUP19289.1"/>
    <property type="molecule type" value="Genomic_DNA"/>
</dbReference>
<evidence type="ECO:0000313" key="4">
    <source>
        <dbReference type="Proteomes" id="UP000095679"/>
    </source>
</evidence>
<name>A0A174LCQ1_9FIRM</name>
<dbReference type="Proteomes" id="UP000283497">
    <property type="component" value="Unassembled WGS sequence"/>
</dbReference>
<evidence type="ECO:0000313" key="6">
    <source>
        <dbReference type="Proteomes" id="UP000284621"/>
    </source>
</evidence>
<proteinExistence type="predicted"/>
<protein>
    <submittedName>
        <fullName evidence="1">Uncharacterized protein</fullName>
    </submittedName>
</protein>
<dbReference type="EMBL" id="QSID01000010">
    <property type="protein sequence ID" value="RHC63649.1"/>
    <property type="molecule type" value="Genomic_DNA"/>
</dbReference>
<reference evidence="5 6" key="2">
    <citation type="submission" date="2018-08" db="EMBL/GenBank/DDBJ databases">
        <title>A genome reference for cultivated species of the human gut microbiota.</title>
        <authorList>
            <person name="Zou Y."/>
            <person name="Xue W."/>
            <person name="Luo G."/>
        </authorList>
    </citation>
    <scope>NUCLEOTIDE SEQUENCE [LARGE SCALE GENOMIC DNA]</scope>
    <source>
        <strain evidence="3 5">AF45-14BH</strain>
        <strain evidence="2 6">AM34-3LB</strain>
    </source>
</reference>